<reference evidence="1" key="1">
    <citation type="submission" date="2020-03" db="EMBL/GenBank/DDBJ databases">
        <authorList>
            <person name="Weist P."/>
        </authorList>
    </citation>
    <scope>NUCLEOTIDE SEQUENCE</scope>
</reference>
<protein>
    <submittedName>
        <fullName evidence="1">Uncharacterized protein</fullName>
    </submittedName>
</protein>
<evidence type="ECO:0000313" key="1">
    <source>
        <dbReference type="EMBL" id="CAB1457863.1"/>
    </source>
</evidence>
<sequence>MRMVCMLKPSPGFRKQPRFSVTVPAPVLDMVSSPRAKVAQLLSALQTGQIQALTGLVCGERLSPDAALTLPPSAYRIQKLTMLELITPQPDLVGPVGLPRTDWSLTMA</sequence>
<accession>A0A9N7VVB7</accession>
<comment type="caution">
    <text evidence="1">The sequence shown here is derived from an EMBL/GenBank/DDBJ whole genome shotgun (WGS) entry which is preliminary data.</text>
</comment>
<name>A0A9N7VVB7_PLEPL</name>
<dbReference type="AlphaFoldDB" id="A0A9N7VVB7"/>
<organism evidence="1 2">
    <name type="scientific">Pleuronectes platessa</name>
    <name type="common">European plaice</name>
    <dbReference type="NCBI Taxonomy" id="8262"/>
    <lineage>
        <taxon>Eukaryota</taxon>
        <taxon>Metazoa</taxon>
        <taxon>Chordata</taxon>
        <taxon>Craniata</taxon>
        <taxon>Vertebrata</taxon>
        <taxon>Euteleostomi</taxon>
        <taxon>Actinopterygii</taxon>
        <taxon>Neopterygii</taxon>
        <taxon>Teleostei</taxon>
        <taxon>Neoteleostei</taxon>
        <taxon>Acanthomorphata</taxon>
        <taxon>Carangaria</taxon>
        <taxon>Pleuronectiformes</taxon>
        <taxon>Pleuronectoidei</taxon>
        <taxon>Pleuronectidae</taxon>
        <taxon>Pleuronectes</taxon>
    </lineage>
</organism>
<gene>
    <name evidence="1" type="ORF">PLEPLA_LOCUS45691</name>
</gene>
<evidence type="ECO:0000313" key="2">
    <source>
        <dbReference type="Proteomes" id="UP001153269"/>
    </source>
</evidence>
<dbReference type="EMBL" id="CADEAL010004361">
    <property type="protein sequence ID" value="CAB1457863.1"/>
    <property type="molecule type" value="Genomic_DNA"/>
</dbReference>
<keyword evidence="2" id="KW-1185">Reference proteome</keyword>
<proteinExistence type="predicted"/>
<dbReference type="Proteomes" id="UP001153269">
    <property type="component" value="Unassembled WGS sequence"/>
</dbReference>